<dbReference type="Proteomes" id="UP001431783">
    <property type="component" value="Unassembled WGS sequence"/>
</dbReference>
<proteinExistence type="predicted"/>
<name>A0AAW1UX21_9CUCU</name>
<evidence type="ECO:0000313" key="1">
    <source>
        <dbReference type="EMBL" id="KAK9884371.1"/>
    </source>
</evidence>
<accession>A0AAW1UX21</accession>
<sequence length="276" mass="31987">MVSCVVADVAIYSVSVVDNAIMGCFLMFHDKALSFFMKTKPVVHLLSSESLAQSASLSPTLKIQDQKPRGPSASIKGQKYNERFTFKFLKLKRKSKLASKGSRYSYISDHGTRRYSKKKQQELGNEIIRNLVNWKKDAVSKKTPEYFEKRRKISEKLIEDTDQDHIVAESIRDEDQSYFRSKFIEQIREDGAETLKYLEECEKKLVMTLQPRSTVATRKTSTSKDTKQVVAQQRRIKLQHNRISNILDDLKMIQIMTAQPYVDNLYKAKQTLLDDW</sequence>
<evidence type="ECO:0000313" key="2">
    <source>
        <dbReference type="Proteomes" id="UP001431783"/>
    </source>
</evidence>
<organism evidence="1 2">
    <name type="scientific">Henosepilachna vigintioctopunctata</name>
    <dbReference type="NCBI Taxonomy" id="420089"/>
    <lineage>
        <taxon>Eukaryota</taxon>
        <taxon>Metazoa</taxon>
        <taxon>Ecdysozoa</taxon>
        <taxon>Arthropoda</taxon>
        <taxon>Hexapoda</taxon>
        <taxon>Insecta</taxon>
        <taxon>Pterygota</taxon>
        <taxon>Neoptera</taxon>
        <taxon>Endopterygota</taxon>
        <taxon>Coleoptera</taxon>
        <taxon>Polyphaga</taxon>
        <taxon>Cucujiformia</taxon>
        <taxon>Coccinelloidea</taxon>
        <taxon>Coccinellidae</taxon>
        <taxon>Epilachninae</taxon>
        <taxon>Epilachnini</taxon>
        <taxon>Henosepilachna</taxon>
    </lineage>
</organism>
<dbReference type="EMBL" id="JARQZJ010000092">
    <property type="protein sequence ID" value="KAK9884371.1"/>
    <property type="molecule type" value="Genomic_DNA"/>
</dbReference>
<keyword evidence="2" id="KW-1185">Reference proteome</keyword>
<gene>
    <name evidence="1" type="ORF">WA026_005320</name>
</gene>
<dbReference type="AlphaFoldDB" id="A0AAW1UX21"/>
<protein>
    <submittedName>
        <fullName evidence="1">Uncharacterized protein</fullName>
    </submittedName>
</protein>
<reference evidence="1 2" key="1">
    <citation type="submission" date="2023-03" db="EMBL/GenBank/DDBJ databases">
        <title>Genome insight into feeding habits of ladybird beetles.</title>
        <authorList>
            <person name="Li H.-S."/>
            <person name="Huang Y.-H."/>
            <person name="Pang H."/>
        </authorList>
    </citation>
    <scope>NUCLEOTIDE SEQUENCE [LARGE SCALE GENOMIC DNA]</scope>
    <source>
        <strain evidence="1">SYSU_2023b</strain>
        <tissue evidence="1">Whole body</tissue>
    </source>
</reference>
<comment type="caution">
    <text evidence="1">The sequence shown here is derived from an EMBL/GenBank/DDBJ whole genome shotgun (WGS) entry which is preliminary data.</text>
</comment>